<dbReference type="GO" id="GO:0005876">
    <property type="term" value="C:spindle microtubule"/>
    <property type="evidence" value="ECO:0007669"/>
    <property type="project" value="InterPro"/>
</dbReference>
<comment type="similarity">
    <text evidence="4">Belongs to the DASH complex SPC34 family.</text>
</comment>
<evidence type="ECO:0000256" key="19">
    <source>
        <dbReference type="SAM" id="Coils"/>
    </source>
</evidence>
<gene>
    <name evidence="20" type="ORF">LAMI_0E11936G</name>
</gene>
<evidence type="ECO:0000256" key="17">
    <source>
        <dbReference type="ARBA" id="ARBA00044112"/>
    </source>
</evidence>
<evidence type="ECO:0000256" key="18">
    <source>
        <dbReference type="ARBA" id="ARBA00044346"/>
    </source>
</evidence>
<keyword evidence="11" id="KW-0995">Kinetochore</keyword>
<keyword evidence="14" id="KW-0539">Nucleus</keyword>
<keyword evidence="15" id="KW-0131">Cell cycle</keyword>
<dbReference type="GO" id="GO:0008608">
    <property type="term" value="P:attachment of spindle microtubules to kinetochore"/>
    <property type="evidence" value="ECO:0007669"/>
    <property type="project" value="InterPro"/>
</dbReference>
<proteinExistence type="inferred from homology"/>
<keyword evidence="6" id="KW-0963">Cytoplasm</keyword>
<keyword evidence="12 19" id="KW-0175">Coiled coil</keyword>
<evidence type="ECO:0000256" key="15">
    <source>
        <dbReference type="ARBA" id="ARBA00023306"/>
    </source>
</evidence>
<evidence type="ECO:0000256" key="7">
    <source>
        <dbReference type="ARBA" id="ARBA00022618"/>
    </source>
</evidence>
<evidence type="ECO:0000256" key="2">
    <source>
        <dbReference type="ARBA" id="ARBA00004186"/>
    </source>
</evidence>
<evidence type="ECO:0000313" key="20">
    <source>
        <dbReference type="EMBL" id="SCU92764.1"/>
    </source>
</evidence>
<evidence type="ECO:0000256" key="6">
    <source>
        <dbReference type="ARBA" id="ARBA00022490"/>
    </source>
</evidence>
<evidence type="ECO:0000256" key="5">
    <source>
        <dbReference type="ARBA" id="ARBA00022454"/>
    </source>
</evidence>
<keyword evidence="21" id="KW-1185">Reference proteome</keyword>
<evidence type="ECO:0000256" key="9">
    <source>
        <dbReference type="ARBA" id="ARBA00022776"/>
    </source>
</evidence>
<dbReference type="GO" id="GO:0042729">
    <property type="term" value="C:DASH complex"/>
    <property type="evidence" value="ECO:0007669"/>
    <property type="project" value="InterPro"/>
</dbReference>
<dbReference type="OrthoDB" id="10016597at2759"/>
<evidence type="ECO:0000256" key="11">
    <source>
        <dbReference type="ARBA" id="ARBA00022838"/>
    </source>
</evidence>
<keyword evidence="16" id="KW-0137">Centromere</keyword>
<protein>
    <recommendedName>
        <fullName evidence="17">DASH complex subunit SPC34</fullName>
    </recommendedName>
    <alternativeName>
        <fullName evidence="18">Outer kinetochore protein SPC34</fullName>
    </alternativeName>
</protein>
<feature type="coiled-coil region" evidence="19">
    <location>
        <begin position="221"/>
        <end position="275"/>
    </location>
</feature>
<organism evidence="20 21">
    <name type="scientific">Lachancea mirantina</name>
    <dbReference type="NCBI Taxonomy" id="1230905"/>
    <lineage>
        <taxon>Eukaryota</taxon>
        <taxon>Fungi</taxon>
        <taxon>Dikarya</taxon>
        <taxon>Ascomycota</taxon>
        <taxon>Saccharomycotina</taxon>
        <taxon>Saccharomycetes</taxon>
        <taxon>Saccharomycetales</taxon>
        <taxon>Saccharomycetaceae</taxon>
        <taxon>Lachancea</taxon>
    </lineage>
</organism>
<evidence type="ECO:0000256" key="3">
    <source>
        <dbReference type="ARBA" id="ARBA00004629"/>
    </source>
</evidence>
<evidence type="ECO:0000256" key="14">
    <source>
        <dbReference type="ARBA" id="ARBA00023242"/>
    </source>
</evidence>
<evidence type="ECO:0000313" key="21">
    <source>
        <dbReference type="Proteomes" id="UP000191024"/>
    </source>
</evidence>
<keyword evidence="8" id="KW-0493">Microtubule</keyword>
<evidence type="ECO:0000256" key="10">
    <source>
        <dbReference type="ARBA" id="ARBA00022829"/>
    </source>
</evidence>
<sequence length="279" mass="32842">MSSSLEECLDQISQSADSISTLYFKPPGIFHNAIVHDENKQYADVITRVIRDGDPQEETSLYKIHQNGLPRRKDGKYGVFEYLTERERSSRRNHATDSKDEIPIIKVPREFYLKQHEQEAKKRRKTTREFFFDDQKVGGVFEVLSKKFESRPDIRNLLQALQNGSVVTDEGSNQNDATRRRRTLFVEDFPADLMLLVLQEVVAEWPVSEYQSQYLNILRRYNDIYAKMETLRSQIQHQEAQLQKREPTSSVSKLIEKEKQEIEQMRRRIAELEERSPSQ</sequence>
<name>A0A1G4JPS3_9SACH</name>
<comment type="subcellular location">
    <subcellularLocation>
        <location evidence="3">Chromosome</location>
        <location evidence="3">Centromere</location>
        <location evidence="3">Kinetochore</location>
    </subcellularLocation>
    <subcellularLocation>
        <location evidence="2">Cytoplasm</location>
        <location evidence="2">Cytoskeleton</location>
        <location evidence="2">Spindle</location>
    </subcellularLocation>
    <subcellularLocation>
        <location evidence="1">Nucleus</location>
    </subcellularLocation>
</comment>
<dbReference type="Proteomes" id="UP000191024">
    <property type="component" value="Chromosome E"/>
</dbReference>
<evidence type="ECO:0000256" key="16">
    <source>
        <dbReference type="ARBA" id="ARBA00023328"/>
    </source>
</evidence>
<reference evidence="20 21" key="1">
    <citation type="submission" date="2016-03" db="EMBL/GenBank/DDBJ databases">
        <authorList>
            <person name="Devillers H."/>
        </authorList>
    </citation>
    <scope>NUCLEOTIDE SEQUENCE [LARGE SCALE GENOMIC DNA]</scope>
    <source>
        <strain evidence="20">CBS 11717</strain>
    </source>
</reference>
<dbReference type="Pfam" id="PF08657">
    <property type="entry name" value="DASH_Spc34"/>
    <property type="match status" value="1"/>
</dbReference>
<keyword evidence="9" id="KW-0498">Mitosis</keyword>
<evidence type="ECO:0000256" key="1">
    <source>
        <dbReference type="ARBA" id="ARBA00004123"/>
    </source>
</evidence>
<evidence type="ECO:0000256" key="13">
    <source>
        <dbReference type="ARBA" id="ARBA00023212"/>
    </source>
</evidence>
<dbReference type="STRING" id="1230905.A0A1G4JPS3"/>
<accession>A0A1G4JPS3</accession>
<evidence type="ECO:0000256" key="8">
    <source>
        <dbReference type="ARBA" id="ARBA00022701"/>
    </source>
</evidence>
<dbReference type="InterPro" id="IPR013966">
    <property type="entry name" value="Spc34"/>
</dbReference>
<keyword evidence="13" id="KW-0206">Cytoskeleton</keyword>
<dbReference type="AlphaFoldDB" id="A0A1G4JPS3"/>
<evidence type="ECO:0000256" key="12">
    <source>
        <dbReference type="ARBA" id="ARBA00023054"/>
    </source>
</evidence>
<dbReference type="EMBL" id="LT598465">
    <property type="protein sequence ID" value="SCU92764.1"/>
    <property type="molecule type" value="Genomic_DNA"/>
</dbReference>
<evidence type="ECO:0000256" key="4">
    <source>
        <dbReference type="ARBA" id="ARBA00008491"/>
    </source>
</evidence>
<keyword evidence="7" id="KW-0132">Cell division</keyword>
<keyword evidence="5" id="KW-0158">Chromosome</keyword>
<dbReference type="GO" id="GO:0051301">
    <property type="term" value="P:cell division"/>
    <property type="evidence" value="ECO:0007669"/>
    <property type="project" value="UniProtKB-KW"/>
</dbReference>
<keyword evidence="10" id="KW-0159">Chromosome partition</keyword>